<accession>A0A8T5GF23</accession>
<dbReference type="InterPro" id="IPR036291">
    <property type="entry name" value="NAD(P)-bd_dom_sf"/>
</dbReference>
<comment type="caution">
    <text evidence="2">The sequence shown here is derived from an EMBL/GenBank/DDBJ whole genome shotgun (WGS) entry which is preliminary data.</text>
</comment>
<sequence>MKILVTGSEGFVGQYLIAKLKNTNNDVVGFDVANGQNILNLKHLDTAFNKVDIVIHLAAIIENSDPKLWRVNVEGTKNLIKKAVENKVKKFIFLSSTGVYGFTKQSVSEKTPTHPENLYEKSKVEAEQIVLNYQEVIEVSVLRSAMILGPNKYWSRMFKVLKKKFPLPTKGKNTFQIIFVKELVNALILLIKKGNSGEIYLVAGKEQPSLKGFCLDVKEQLGLKRKLFTMPTFLALLLGKLLRVKVLTRENIRHLSKERKYNIKKIETLGFKQKYNLEEAIIETIEDIKQMDL</sequence>
<dbReference type="InterPro" id="IPR001509">
    <property type="entry name" value="Epimerase_deHydtase"/>
</dbReference>
<proteinExistence type="predicted"/>
<evidence type="ECO:0000313" key="3">
    <source>
        <dbReference type="Proteomes" id="UP000722459"/>
    </source>
</evidence>
<dbReference type="Proteomes" id="UP000722459">
    <property type="component" value="Unassembled WGS sequence"/>
</dbReference>
<dbReference type="InterPro" id="IPR050177">
    <property type="entry name" value="Lipid_A_modif_metabolic_enz"/>
</dbReference>
<dbReference type="Pfam" id="PF01370">
    <property type="entry name" value="Epimerase"/>
    <property type="match status" value="1"/>
</dbReference>
<dbReference type="SUPFAM" id="SSF51735">
    <property type="entry name" value="NAD(P)-binding Rossmann-fold domains"/>
    <property type="match status" value="1"/>
</dbReference>
<evidence type="ECO:0000259" key="1">
    <source>
        <dbReference type="Pfam" id="PF01370"/>
    </source>
</evidence>
<dbReference type="EMBL" id="JABJNZ010000045">
    <property type="protein sequence ID" value="MBT4870549.1"/>
    <property type="molecule type" value="Genomic_DNA"/>
</dbReference>
<dbReference type="PANTHER" id="PTHR43245">
    <property type="entry name" value="BIFUNCTIONAL POLYMYXIN RESISTANCE PROTEIN ARNA"/>
    <property type="match status" value="1"/>
</dbReference>
<gene>
    <name evidence="2" type="ORF">HON47_03180</name>
</gene>
<protein>
    <submittedName>
        <fullName evidence="2">NAD(P)-dependent oxidoreductase</fullName>
    </submittedName>
</protein>
<evidence type="ECO:0000313" key="2">
    <source>
        <dbReference type="EMBL" id="MBT4870549.1"/>
    </source>
</evidence>
<dbReference type="Gene3D" id="3.40.50.720">
    <property type="entry name" value="NAD(P)-binding Rossmann-like Domain"/>
    <property type="match status" value="1"/>
</dbReference>
<organism evidence="2 3">
    <name type="scientific">Candidatus Iainarchaeum sp</name>
    <dbReference type="NCBI Taxonomy" id="3101447"/>
    <lineage>
        <taxon>Archaea</taxon>
        <taxon>Candidatus Iainarchaeota</taxon>
        <taxon>Candidatus Iainarchaeia</taxon>
        <taxon>Candidatus Iainarchaeales</taxon>
        <taxon>Candidatus Iainarchaeaceae</taxon>
        <taxon>Candidatus Iainarchaeum</taxon>
    </lineage>
</organism>
<dbReference type="AlphaFoldDB" id="A0A8T5GF23"/>
<name>A0A8T5GF23_9ARCH</name>
<reference evidence="2" key="1">
    <citation type="journal article" date="2021" name="ISME J.">
        <title>Mercury methylation by metabolically versatile and cosmopolitan marine bacteria.</title>
        <authorList>
            <person name="Lin H."/>
            <person name="Ascher D.B."/>
            <person name="Myung Y."/>
            <person name="Lamborg C.H."/>
            <person name="Hallam S.J."/>
            <person name="Gionfriddo C.M."/>
            <person name="Holt K.E."/>
            <person name="Moreau J.W."/>
        </authorList>
    </citation>
    <scope>NUCLEOTIDE SEQUENCE</scope>
    <source>
        <strain evidence="2">SI075_bin30</strain>
    </source>
</reference>
<feature type="domain" description="NAD-dependent epimerase/dehydratase" evidence="1">
    <location>
        <begin position="3"/>
        <end position="203"/>
    </location>
</feature>